<evidence type="ECO:0000313" key="1">
    <source>
        <dbReference type="EMBL" id="KAH7929671.1"/>
    </source>
</evidence>
<gene>
    <name evidence="1" type="ORF">BV22DRAFT_1125585</name>
</gene>
<dbReference type="Proteomes" id="UP000790709">
    <property type="component" value="Unassembled WGS sequence"/>
</dbReference>
<reference evidence="1" key="1">
    <citation type="journal article" date="2021" name="New Phytol.">
        <title>Evolutionary innovations through gain and loss of genes in the ectomycorrhizal Boletales.</title>
        <authorList>
            <person name="Wu G."/>
            <person name="Miyauchi S."/>
            <person name="Morin E."/>
            <person name="Kuo A."/>
            <person name="Drula E."/>
            <person name="Varga T."/>
            <person name="Kohler A."/>
            <person name="Feng B."/>
            <person name="Cao Y."/>
            <person name="Lipzen A."/>
            <person name="Daum C."/>
            <person name="Hundley H."/>
            <person name="Pangilinan J."/>
            <person name="Johnson J."/>
            <person name="Barry K."/>
            <person name="LaButti K."/>
            <person name="Ng V."/>
            <person name="Ahrendt S."/>
            <person name="Min B."/>
            <person name="Choi I.G."/>
            <person name="Park H."/>
            <person name="Plett J.M."/>
            <person name="Magnuson J."/>
            <person name="Spatafora J.W."/>
            <person name="Nagy L.G."/>
            <person name="Henrissat B."/>
            <person name="Grigoriev I.V."/>
            <person name="Yang Z.L."/>
            <person name="Xu J."/>
            <person name="Martin F.M."/>
        </authorList>
    </citation>
    <scope>NUCLEOTIDE SEQUENCE</scope>
    <source>
        <strain evidence="1">KUC20120723A-06</strain>
    </source>
</reference>
<keyword evidence="2" id="KW-1185">Reference proteome</keyword>
<name>A0ACB8BX79_9AGAM</name>
<dbReference type="EMBL" id="MU266339">
    <property type="protein sequence ID" value="KAH7929671.1"/>
    <property type="molecule type" value="Genomic_DNA"/>
</dbReference>
<comment type="caution">
    <text evidence="1">The sequence shown here is derived from an EMBL/GenBank/DDBJ whole genome shotgun (WGS) entry which is preliminary data.</text>
</comment>
<sequence length="268" mass="29440">MADSQPTNYAEYLEIHSLAGAVIFAILYLPVLAFFVTKAFARPTYVYIILCLFATIRVTAFILRAILTRVYADQTNLSFFLAYEIIYNVGFFGLLYSTYTLGADRDAFARNDNIISRIIQKRFLFRLCLMAAVAIGITGAVQSSSGGSTSSVNTGITLRKVGIYIFLVCAILVLLQTIYLVWSESTHGGYRDSAAGFGASHGPFILMAIAILLIIREAFFTATSNNTTEQNKEGIWFPLAALTEYLAVLCFAAPGLVPARSEIPQEKV</sequence>
<evidence type="ECO:0000313" key="2">
    <source>
        <dbReference type="Proteomes" id="UP000790709"/>
    </source>
</evidence>
<protein>
    <submittedName>
        <fullName evidence="1">Uncharacterized protein</fullName>
    </submittedName>
</protein>
<accession>A0ACB8BX79</accession>
<organism evidence="1 2">
    <name type="scientific">Leucogyrophana mollusca</name>
    <dbReference type="NCBI Taxonomy" id="85980"/>
    <lineage>
        <taxon>Eukaryota</taxon>
        <taxon>Fungi</taxon>
        <taxon>Dikarya</taxon>
        <taxon>Basidiomycota</taxon>
        <taxon>Agaricomycotina</taxon>
        <taxon>Agaricomycetes</taxon>
        <taxon>Agaricomycetidae</taxon>
        <taxon>Boletales</taxon>
        <taxon>Boletales incertae sedis</taxon>
        <taxon>Leucogyrophana</taxon>
    </lineage>
</organism>
<proteinExistence type="predicted"/>